<proteinExistence type="predicted"/>
<organism evidence="2 3">
    <name type="scientific">Mycena pura</name>
    <dbReference type="NCBI Taxonomy" id="153505"/>
    <lineage>
        <taxon>Eukaryota</taxon>
        <taxon>Fungi</taxon>
        <taxon>Dikarya</taxon>
        <taxon>Basidiomycota</taxon>
        <taxon>Agaricomycotina</taxon>
        <taxon>Agaricomycetes</taxon>
        <taxon>Agaricomycetidae</taxon>
        <taxon>Agaricales</taxon>
        <taxon>Marasmiineae</taxon>
        <taxon>Mycenaceae</taxon>
        <taxon>Mycena</taxon>
    </lineage>
</organism>
<feature type="chain" id="PRO_5042217043" evidence="1">
    <location>
        <begin position="20"/>
        <end position="300"/>
    </location>
</feature>
<dbReference type="AlphaFoldDB" id="A0AAD6YVN6"/>
<evidence type="ECO:0000313" key="3">
    <source>
        <dbReference type="Proteomes" id="UP001219525"/>
    </source>
</evidence>
<accession>A0AAD6YVN6</accession>
<keyword evidence="3" id="KW-1185">Reference proteome</keyword>
<feature type="signal peptide" evidence="1">
    <location>
        <begin position="1"/>
        <end position="19"/>
    </location>
</feature>
<name>A0AAD6YVN6_9AGAR</name>
<protein>
    <submittedName>
        <fullName evidence="2">Uncharacterized protein</fullName>
    </submittedName>
</protein>
<dbReference type="EMBL" id="JARJCW010000001">
    <property type="protein sequence ID" value="KAJ7230219.1"/>
    <property type="molecule type" value="Genomic_DNA"/>
</dbReference>
<evidence type="ECO:0000256" key="1">
    <source>
        <dbReference type="SAM" id="SignalP"/>
    </source>
</evidence>
<reference evidence="2" key="1">
    <citation type="submission" date="2023-03" db="EMBL/GenBank/DDBJ databases">
        <title>Massive genome expansion in bonnet fungi (Mycena s.s.) driven by repeated elements and novel gene families across ecological guilds.</title>
        <authorList>
            <consortium name="Lawrence Berkeley National Laboratory"/>
            <person name="Harder C.B."/>
            <person name="Miyauchi S."/>
            <person name="Viragh M."/>
            <person name="Kuo A."/>
            <person name="Thoen E."/>
            <person name="Andreopoulos B."/>
            <person name="Lu D."/>
            <person name="Skrede I."/>
            <person name="Drula E."/>
            <person name="Henrissat B."/>
            <person name="Morin E."/>
            <person name="Kohler A."/>
            <person name="Barry K."/>
            <person name="LaButti K."/>
            <person name="Morin E."/>
            <person name="Salamov A."/>
            <person name="Lipzen A."/>
            <person name="Mereny Z."/>
            <person name="Hegedus B."/>
            <person name="Baldrian P."/>
            <person name="Stursova M."/>
            <person name="Weitz H."/>
            <person name="Taylor A."/>
            <person name="Grigoriev I.V."/>
            <person name="Nagy L.G."/>
            <person name="Martin F."/>
            <person name="Kauserud H."/>
        </authorList>
    </citation>
    <scope>NUCLEOTIDE SEQUENCE</scope>
    <source>
        <strain evidence="2">9144</strain>
    </source>
</reference>
<sequence>MRFSLTAAFLGLLIHTTIAATAGSDTVLTPVGYRARDSFHLIPEGGRVAHVGSDIHISDEKGNVVEIATPTTSTAAPVESNWVTYATWVNNGSSPISLFQTTWTVPPAPTTWNGQTIFLFNAMASPSGDEMVFTALQVSSTDAGVCFEINAPTQYGPSAAGGGEFWSVSFWSFSEGSIPSSVFGTPAIGVAEGMELFGQIEFQEGGFPDFFYNVAFLGVPGEPLTSIGILEQLTTVHEALAAVAVTEASEYPAGPIVFSDITIEVIDGTAPPVSWSVVDDPADGIETTIDVDGRVITITF</sequence>
<evidence type="ECO:0000313" key="2">
    <source>
        <dbReference type="EMBL" id="KAJ7230219.1"/>
    </source>
</evidence>
<comment type="caution">
    <text evidence="2">The sequence shown here is derived from an EMBL/GenBank/DDBJ whole genome shotgun (WGS) entry which is preliminary data.</text>
</comment>
<keyword evidence="1" id="KW-0732">Signal</keyword>
<gene>
    <name evidence="2" type="ORF">GGX14DRAFT_553699</name>
</gene>
<dbReference type="Proteomes" id="UP001219525">
    <property type="component" value="Unassembled WGS sequence"/>
</dbReference>